<organism evidence="1 2">
    <name type="scientific">Candidatus Nomurabacteria bacterium GW2011_GWA2_40_9</name>
    <dbReference type="NCBI Taxonomy" id="1618734"/>
    <lineage>
        <taxon>Bacteria</taxon>
        <taxon>Candidatus Nomuraibacteriota</taxon>
    </lineage>
</organism>
<proteinExistence type="predicted"/>
<accession>A0A0G0TRM3</accession>
<dbReference type="Proteomes" id="UP000034749">
    <property type="component" value="Unassembled WGS sequence"/>
</dbReference>
<reference evidence="1 2" key="1">
    <citation type="journal article" date="2015" name="Nature">
        <title>rRNA introns, odd ribosomes, and small enigmatic genomes across a large radiation of phyla.</title>
        <authorList>
            <person name="Brown C.T."/>
            <person name="Hug L.A."/>
            <person name="Thomas B.C."/>
            <person name="Sharon I."/>
            <person name="Castelle C.J."/>
            <person name="Singh A."/>
            <person name="Wilkins M.J."/>
            <person name="Williams K.H."/>
            <person name="Banfield J.F."/>
        </authorList>
    </citation>
    <scope>NUCLEOTIDE SEQUENCE [LARGE SCALE GENOMIC DNA]</scope>
</reference>
<dbReference type="EMBL" id="LBZW01000005">
    <property type="protein sequence ID" value="KKR79624.1"/>
    <property type="molecule type" value="Genomic_DNA"/>
</dbReference>
<name>A0A0G0TRM3_9BACT</name>
<gene>
    <name evidence="1" type="ORF">UU24_C0005G0042</name>
</gene>
<evidence type="ECO:0000313" key="2">
    <source>
        <dbReference type="Proteomes" id="UP000034749"/>
    </source>
</evidence>
<dbReference type="AlphaFoldDB" id="A0A0G0TRM3"/>
<comment type="caution">
    <text evidence="1">The sequence shown here is derived from an EMBL/GenBank/DDBJ whole genome shotgun (WGS) entry which is preliminary data.</text>
</comment>
<sequence length="59" mass="7140">MMKEFLVNKYFLKSTLSGFVKQTKKQKQCFCFFGLYIVDFILRKKVCLLEEYSTLCYFV</sequence>
<protein>
    <submittedName>
        <fullName evidence="1">Uncharacterized protein</fullName>
    </submittedName>
</protein>
<evidence type="ECO:0000313" key="1">
    <source>
        <dbReference type="EMBL" id="KKR79624.1"/>
    </source>
</evidence>